<accession>A0A1I4SFA2</accession>
<evidence type="ECO:0000259" key="4">
    <source>
        <dbReference type="PROSITE" id="PS50043"/>
    </source>
</evidence>
<keyword evidence="1" id="KW-0805">Transcription regulation</keyword>
<evidence type="ECO:0000313" key="6">
    <source>
        <dbReference type="Proteomes" id="UP000233491"/>
    </source>
</evidence>
<keyword evidence="2" id="KW-0238">DNA-binding</keyword>
<feature type="domain" description="HTH luxR-type" evidence="4">
    <location>
        <begin position="165"/>
        <end position="230"/>
    </location>
</feature>
<evidence type="ECO:0000313" key="5">
    <source>
        <dbReference type="EMBL" id="PKR88918.1"/>
    </source>
</evidence>
<evidence type="ECO:0000256" key="2">
    <source>
        <dbReference type="ARBA" id="ARBA00023125"/>
    </source>
</evidence>
<comment type="caution">
    <text evidence="5">The sequence shown here is derived from an EMBL/GenBank/DDBJ whole genome shotgun (WGS) entry which is preliminary data.</text>
</comment>
<dbReference type="EMBL" id="PJNW01000009">
    <property type="protein sequence ID" value="PKR88918.1"/>
    <property type="molecule type" value="Genomic_DNA"/>
</dbReference>
<proteinExistence type="predicted"/>
<protein>
    <submittedName>
        <fullName evidence="5">Helix-turn-helix transcriptional regulator</fullName>
    </submittedName>
</protein>
<dbReference type="InterPro" id="IPR036388">
    <property type="entry name" value="WH-like_DNA-bd_sf"/>
</dbReference>
<gene>
    <name evidence="5" type="ORF">CXZ10_12435</name>
</gene>
<dbReference type="PANTHER" id="PTHR44688:SF16">
    <property type="entry name" value="DNA-BINDING TRANSCRIPTIONAL ACTIVATOR DEVR_DOSR"/>
    <property type="match status" value="1"/>
</dbReference>
<dbReference type="InterPro" id="IPR000792">
    <property type="entry name" value="Tscrpt_reg_LuxR_C"/>
</dbReference>
<dbReference type="CDD" id="cd06170">
    <property type="entry name" value="LuxR_C_like"/>
    <property type="match status" value="1"/>
</dbReference>
<reference evidence="5 6" key="1">
    <citation type="submission" date="2017-12" db="EMBL/GenBank/DDBJ databases">
        <title>Anaerobic carbon monoxide metabolism by Pleomorphomonas carboxyditropha sp. nov., a new mesophilic hydrogenogenic carboxidotroph.</title>
        <authorList>
            <person name="Esquivel-Elizondo S."/>
            <person name="Krajmalnik-Brown R."/>
        </authorList>
    </citation>
    <scope>NUCLEOTIDE SEQUENCE [LARGE SCALE GENOMIC DNA]</scope>
    <source>
        <strain evidence="5 6">R5-392</strain>
    </source>
</reference>
<dbReference type="Pfam" id="PF00196">
    <property type="entry name" value="GerE"/>
    <property type="match status" value="1"/>
</dbReference>
<dbReference type="AlphaFoldDB" id="A0A1I4SFA2"/>
<sequence>MNTPDDILADAVGLRTYSSANKIFEVIERRLLGHGASHVLISGLPMPGRPVEPLVLHIRWPDIRSERGQLITISKGDPVLERCRVAHRPCLIDGVSISGHSDLVAAAGPEASARIVAVPITSIPPYQAAVIGLGEALSLTELDLVAFDFLCNQAFRRLRALGYLMDSRPGDLSTRERRVLELTALGMTAQEIAESLNISQRTVHAHLQNAGEKLDATNKTQAVVEALRYGQISLAS</sequence>
<name>A0A1I4SFA2_9HYPH</name>
<dbReference type="PROSITE" id="PS50043">
    <property type="entry name" value="HTH_LUXR_2"/>
    <property type="match status" value="1"/>
</dbReference>
<dbReference type="GO" id="GO:0003677">
    <property type="term" value="F:DNA binding"/>
    <property type="evidence" value="ECO:0007669"/>
    <property type="project" value="UniProtKB-KW"/>
</dbReference>
<keyword evidence="6" id="KW-1185">Reference proteome</keyword>
<keyword evidence="3" id="KW-0804">Transcription</keyword>
<dbReference type="GO" id="GO:0006355">
    <property type="term" value="P:regulation of DNA-templated transcription"/>
    <property type="evidence" value="ECO:0007669"/>
    <property type="project" value="InterPro"/>
</dbReference>
<dbReference type="PRINTS" id="PR00038">
    <property type="entry name" value="HTHLUXR"/>
</dbReference>
<dbReference type="RefSeq" id="WP_101289664.1">
    <property type="nucleotide sequence ID" value="NZ_FOUQ01000003.1"/>
</dbReference>
<dbReference type="PANTHER" id="PTHR44688">
    <property type="entry name" value="DNA-BINDING TRANSCRIPTIONAL ACTIVATOR DEVR_DOSR"/>
    <property type="match status" value="1"/>
</dbReference>
<dbReference type="Gene3D" id="1.10.10.10">
    <property type="entry name" value="Winged helix-like DNA-binding domain superfamily/Winged helix DNA-binding domain"/>
    <property type="match status" value="1"/>
</dbReference>
<organism evidence="5 6">
    <name type="scientific">Pleomorphomonas diazotrophica</name>
    <dbReference type="NCBI Taxonomy" id="1166257"/>
    <lineage>
        <taxon>Bacteria</taxon>
        <taxon>Pseudomonadati</taxon>
        <taxon>Pseudomonadota</taxon>
        <taxon>Alphaproteobacteria</taxon>
        <taxon>Hyphomicrobiales</taxon>
        <taxon>Pleomorphomonadaceae</taxon>
        <taxon>Pleomorphomonas</taxon>
    </lineage>
</organism>
<evidence type="ECO:0000256" key="1">
    <source>
        <dbReference type="ARBA" id="ARBA00023015"/>
    </source>
</evidence>
<dbReference type="Proteomes" id="UP000233491">
    <property type="component" value="Unassembled WGS sequence"/>
</dbReference>
<dbReference type="PROSITE" id="PS00622">
    <property type="entry name" value="HTH_LUXR_1"/>
    <property type="match status" value="1"/>
</dbReference>
<dbReference type="OrthoDB" id="3170288at2"/>
<dbReference type="InterPro" id="IPR016032">
    <property type="entry name" value="Sig_transdc_resp-reg_C-effctor"/>
</dbReference>
<evidence type="ECO:0000256" key="3">
    <source>
        <dbReference type="ARBA" id="ARBA00023163"/>
    </source>
</evidence>
<dbReference type="SUPFAM" id="SSF46894">
    <property type="entry name" value="C-terminal effector domain of the bipartite response regulators"/>
    <property type="match status" value="1"/>
</dbReference>
<dbReference type="SMART" id="SM00421">
    <property type="entry name" value="HTH_LUXR"/>
    <property type="match status" value="1"/>
</dbReference>